<dbReference type="Proteomes" id="UP000749646">
    <property type="component" value="Unassembled WGS sequence"/>
</dbReference>
<evidence type="ECO:0000259" key="3">
    <source>
        <dbReference type="PROSITE" id="PS51837"/>
    </source>
</evidence>
<dbReference type="AlphaFoldDB" id="A0A9P6IMM4"/>
<dbReference type="SMART" id="SM00714">
    <property type="entry name" value="LITAF"/>
    <property type="match status" value="1"/>
</dbReference>
<evidence type="ECO:0000256" key="1">
    <source>
        <dbReference type="SAM" id="MobiDB-lite"/>
    </source>
</evidence>
<reference evidence="4" key="1">
    <citation type="journal article" date="2020" name="Fungal Divers.">
        <title>Resolving the Mortierellaceae phylogeny through synthesis of multi-gene phylogenetics and phylogenomics.</title>
        <authorList>
            <person name="Vandepol N."/>
            <person name="Liber J."/>
            <person name="Desiro A."/>
            <person name="Na H."/>
            <person name="Kennedy M."/>
            <person name="Barry K."/>
            <person name="Grigoriev I.V."/>
            <person name="Miller A.N."/>
            <person name="O'Donnell K."/>
            <person name="Stajich J.E."/>
            <person name="Bonito G."/>
        </authorList>
    </citation>
    <scope>NUCLEOTIDE SEQUENCE</scope>
    <source>
        <strain evidence="4">MES-2147</strain>
    </source>
</reference>
<keyword evidence="2" id="KW-0812">Transmembrane</keyword>
<evidence type="ECO:0000256" key="2">
    <source>
        <dbReference type="SAM" id="Phobius"/>
    </source>
</evidence>
<feature type="transmembrane region" description="Helical" evidence="2">
    <location>
        <begin position="389"/>
        <end position="409"/>
    </location>
</feature>
<accession>A0A9P6IMM4</accession>
<comment type="caution">
    <text evidence="4">The sequence shown here is derived from an EMBL/GenBank/DDBJ whole genome shotgun (WGS) entry which is preliminary data.</text>
</comment>
<gene>
    <name evidence="4" type="ORF">BGZ65_011676</name>
</gene>
<dbReference type="PROSITE" id="PS51837">
    <property type="entry name" value="LITAF"/>
    <property type="match status" value="1"/>
</dbReference>
<evidence type="ECO:0000313" key="4">
    <source>
        <dbReference type="EMBL" id="KAF9939043.1"/>
    </source>
</evidence>
<organism evidence="4 5">
    <name type="scientific">Modicella reniformis</name>
    <dbReference type="NCBI Taxonomy" id="1440133"/>
    <lineage>
        <taxon>Eukaryota</taxon>
        <taxon>Fungi</taxon>
        <taxon>Fungi incertae sedis</taxon>
        <taxon>Mucoromycota</taxon>
        <taxon>Mortierellomycotina</taxon>
        <taxon>Mortierellomycetes</taxon>
        <taxon>Mortierellales</taxon>
        <taxon>Mortierellaceae</taxon>
        <taxon>Modicella</taxon>
    </lineage>
</organism>
<feature type="compositionally biased region" description="Polar residues" evidence="1">
    <location>
        <begin position="20"/>
        <end position="33"/>
    </location>
</feature>
<dbReference type="Pfam" id="PF10601">
    <property type="entry name" value="zf-LITAF-like"/>
    <property type="match status" value="1"/>
</dbReference>
<keyword evidence="2" id="KW-0472">Membrane</keyword>
<feature type="region of interest" description="Disordered" evidence="1">
    <location>
        <begin position="1"/>
        <end position="49"/>
    </location>
</feature>
<dbReference type="EMBL" id="JAAAHW010009561">
    <property type="protein sequence ID" value="KAF9939043.1"/>
    <property type="molecule type" value="Genomic_DNA"/>
</dbReference>
<dbReference type="OrthoDB" id="1882956at2759"/>
<protein>
    <recommendedName>
        <fullName evidence="3">LITAF domain-containing protein</fullName>
    </recommendedName>
</protein>
<proteinExistence type="predicted"/>
<feature type="region of interest" description="Disordered" evidence="1">
    <location>
        <begin position="197"/>
        <end position="228"/>
    </location>
</feature>
<feature type="compositionally biased region" description="Low complexity" evidence="1">
    <location>
        <begin position="200"/>
        <end position="227"/>
    </location>
</feature>
<feature type="domain" description="LITAF" evidence="3">
    <location>
        <begin position="353"/>
        <end position="437"/>
    </location>
</feature>
<feature type="compositionally biased region" description="Low complexity" evidence="1">
    <location>
        <begin position="34"/>
        <end position="48"/>
    </location>
</feature>
<keyword evidence="5" id="KW-1185">Reference proteome</keyword>
<dbReference type="InterPro" id="IPR006629">
    <property type="entry name" value="LITAF"/>
</dbReference>
<keyword evidence="2" id="KW-1133">Transmembrane helix</keyword>
<name>A0A9P6IMM4_9FUNG</name>
<sequence length="445" mass="49240">MTVASLALSPSHPSIITPKSIENTPTGSSVDENSTPSASSTTLPTATATPPPYLFKPIWDYDRFPVEPCFRERHHRSQEYQNPFYIDYTQQHDRPQAISPGQGGNDMIRSHSSPSLSATILVPKSHGHYASQHSSRRGSRYEIQYDTSNNSSNQNIGILGTTLICPHFSMDTNMSTTGTGPTIMNTNMNSNAAQMERLHSSISSSSFSSSTNLSSSSSPTTLKPSTTGADTLSAKLTAPSTPCINIKKSNGLVPKFFKKTRMVVNRKKSIPSHSRQPLHQYQDAQASSHSLLDHEQEASSLTYFGLDTEKGESALDTSSMAATVSPAGMSNGIDQTRYPLEEQHDRWRDEWLRRSGAIHSMFRDRPSKFNCPHCGAFKVVSHIQFVPGVMSYLVAFGLVFLTLGTLSYLPFRKDHEGTKDCIHWCPECGQRVARFLRANATWEWI</sequence>
<evidence type="ECO:0000313" key="5">
    <source>
        <dbReference type="Proteomes" id="UP000749646"/>
    </source>
</evidence>